<dbReference type="PANTHER" id="PTHR45626">
    <property type="entry name" value="TRANSCRIPTION TERMINATION FACTOR 2-RELATED"/>
    <property type="match status" value="1"/>
</dbReference>
<dbReference type="InterPro" id="IPR001525">
    <property type="entry name" value="C5_MeTfrase"/>
</dbReference>
<reference evidence="8 9" key="1">
    <citation type="journal article" date="2017" name="Genome Announc.">
        <title>Genome sequence of the saprophytic ascomycete Epicoccum nigrum ICMP 19927 strain isolated from New Zealand.</title>
        <authorList>
            <person name="Fokin M."/>
            <person name="Fleetwood D."/>
            <person name="Weir B.S."/>
            <person name="Villas-Boas S.G."/>
        </authorList>
    </citation>
    <scope>NUCLEOTIDE SEQUENCE [LARGE SCALE GENOMIC DNA]</scope>
    <source>
        <strain evidence="8 9">ICMP 19927</strain>
    </source>
</reference>
<dbReference type="InterPro" id="IPR038718">
    <property type="entry name" value="SNF2-like_sf"/>
</dbReference>
<gene>
    <name evidence="8" type="ORF">B5807_05357</name>
</gene>
<dbReference type="GO" id="GO:0006281">
    <property type="term" value="P:DNA repair"/>
    <property type="evidence" value="ECO:0007669"/>
    <property type="project" value="TreeGrafter"/>
</dbReference>
<dbReference type="GO" id="GO:0008094">
    <property type="term" value="F:ATP-dependent activity, acting on DNA"/>
    <property type="evidence" value="ECO:0007669"/>
    <property type="project" value="TreeGrafter"/>
</dbReference>
<feature type="region of interest" description="Disordered" evidence="6">
    <location>
        <begin position="20"/>
        <end position="90"/>
    </location>
</feature>
<dbReference type="GO" id="GO:0005634">
    <property type="term" value="C:nucleus"/>
    <property type="evidence" value="ECO:0007669"/>
    <property type="project" value="TreeGrafter"/>
</dbReference>
<feature type="compositionally biased region" description="Basic residues" evidence="6">
    <location>
        <begin position="487"/>
        <end position="502"/>
    </location>
</feature>
<feature type="domain" description="Helicase ATP-binding" evidence="7">
    <location>
        <begin position="1604"/>
        <end position="1965"/>
    </location>
</feature>
<dbReference type="Gene3D" id="3.40.50.10810">
    <property type="entry name" value="Tandem AAA-ATPase domain"/>
    <property type="match status" value="2"/>
</dbReference>
<dbReference type="PANTHER" id="PTHR45626:SF26">
    <property type="entry name" value="FAMILY HELICASE, PUTATIVE (AFU_ORTHOLOGUE AFUA_2G09120)-RELATED"/>
    <property type="match status" value="1"/>
</dbReference>
<keyword evidence="5" id="KW-0067">ATP-binding</keyword>
<dbReference type="SUPFAM" id="SSF52540">
    <property type="entry name" value="P-loop containing nucleoside triphosphate hydrolases"/>
    <property type="match status" value="2"/>
</dbReference>
<feature type="compositionally biased region" description="Polar residues" evidence="6">
    <location>
        <begin position="358"/>
        <end position="378"/>
    </location>
</feature>
<protein>
    <recommendedName>
        <fullName evidence="7">Helicase ATP-binding domain-containing protein</fullName>
    </recommendedName>
</protein>
<evidence type="ECO:0000256" key="6">
    <source>
        <dbReference type="SAM" id="MobiDB-lite"/>
    </source>
</evidence>
<evidence type="ECO:0000313" key="9">
    <source>
        <dbReference type="Proteomes" id="UP000193240"/>
    </source>
</evidence>
<dbReference type="GO" id="GO:0032259">
    <property type="term" value="P:methylation"/>
    <property type="evidence" value="ECO:0007669"/>
    <property type="project" value="UniProtKB-KW"/>
</dbReference>
<dbReference type="Pfam" id="PF00145">
    <property type="entry name" value="DNA_methylase"/>
    <property type="match status" value="1"/>
</dbReference>
<dbReference type="Gene3D" id="3.40.50.150">
    <property type="entry name" value="Vaccinia Virus protein VP39"/>
    <property type="match status" value="1"/>
</dbReference>
<dbReference type="InParanoid" id="A0A1Y2LYY9"/>
<organism evidence="8 9">
    <name type="scientific">Epicoccum nigrum</name>
    <name type="common">Soil fungus</name>
    <name type="synonym">Epicoccum purpurascens</name>
    <dbReference type="NCBI Taxonomy" id="105696"/>
    <lineage>
        <taxon>Eukaryota</taxon>
        <taxon>Fungi</taxon>
        <taxon>Dikarya</taxon>
        <taxon>Ascomycota</taxon>
        <taxon>Pezizomycotina</taxon>
        <taxon>Dothideomycetes</taxon>
        <taxon>Pleosporomycetidae</taxon>
        <taxon>Pleosporales</taxon>
        <taxon>Pleosporineae</taxon>
        <taxon>Didymellaceae</taxon>
        <taxon>Epicoccum</taxon>
    </lineage>
</organism>
<sequence>MASGAPLRRSSRKRVYVVGASDIDATEVETEDEPRPIVAGKRRAVANPKTGAPMQKPSDRRSAARVRDHSASVERSFIPTPTIPKSNSTPTYEDLVPADCCYRCRNRGGNAAYHCVYESDSDACNLCIKERAKCRPATAEELAKSEARCPQCKQRGYTHCSGTPNCDTCARRGIQCNAPTKRKINTRTHSSLGPATPESERLAKATASPSTTAHVDIPDAHPRTNLPLQTRRSTRRSAAISSSDVMSDFDSAKTIFDLTTVSAASQQPKRHVSAVTRSRISHVPSIADNCEMLAIHDTASLKPQSSRVSSKWSKESTSLETMQQATPEDSADDGSMLFSTDIDMDHEESASFQLMTENHQARSLSSMKTEAGAQNSKELPTYVDSYGERLISDRNRVAVLIPPLSRPRRSQGRPSYIEKAMSDTSAEGSRHGSSETDDDVCDPSATEIETDKDEESGLLFSGSSDNENSEDSGPNDLEQEPLLASRQRSRSHKHANTHKHVNTQRPTQHTSKRQITTTMSDDNPTAYKGDVLPGQPNYIRWKRELIVQADTEGATALFHKPNSDETEYILNEPFMPPRKEKDTNSAQSEATPKQGKGINSDLPPLDDIREIVADMATRAVEIGLGDVLRKLDGQPINVATMCSGTESPLLFLQMLDEALQSEGKGSLPVKHHFSAEIDATKQAYIERNFQPRILFRDVRELGVENATTATTAYGAEEPIPGNLDILVAGFVCKDLSSLNSNKKTVDDQGETGDTWRAIYYYAKHFQPGIVLLENVKSRDATWKDVVSKWSEIGYKADYMYCDSKAYYIPQTRERMYMIAINHNKYGGNASTVVAAWKSTMNKLKRQCSSHYESFLAKVPAAIASHSALSSESNWALCKLRFDQIRSEESLGTRRPITQWDESGTLNPPDYANRKWYNSQSSRVYDAIDVAHLQAAKEGHDSMYKMKIWDVSQNVDRFKTGLGIVPCITPGGCHFASNRQDALNGSQTLVLQGMPLDKLHFAGETQRECQDLAGNAMTTTVIGASLISAIMHGYKVFRKDPLAGNQDASSWMSSTTKDRLVQVSTMEKYEHRQPAPNSLNVAQLLAEANLTSRKCACEGDQHISEAYIKTCSGCGHTACATCASNPRHQYTEGAKHSSRGQSPGEFIKAWRPQVPSRLSLANISGLDEVLKSDEPYAQRILKVGIGSQHFCLSEFVRCDNEWRIVYVGNDARLVLSVGGKAQWLLYVDCLRESPGNSELRKVLETPIAHANINDSLLGATWEIFSPSMEKYLLQFRESTGRYKSWRNSLGLLDYQDQTVPTNIHVQGPSEDIDVQGDYTYLPQCGTAEASLYKRSTKPALYLFLDPNLIGDSRDDGFVFSRDCRKKQLGESRTIVARLDSTWRPWQKKSNEQYTTTAVRTGYWKMIEMELADSSLSPVARILEPRTKLTSSEVQCTTALTILDAQISEKLPVGQFSDYSWALEKVRTAPQLEQWQQLDIQSQDDCSCSPAYPKLQWSVDNRGKAIPLEDRKSAATFERGIKSRRPIFDVQTEDDKDMTRIKVGISLASLAHRAKGRLRRFMNSNGSINSSWRLLTDHVDTSSARFPTFHLSSNATNALYAGPLTLEEPLVGLQPRAVTWMRAQESGVQLEVTEIEEAIHPGLGWRAEASAQTVTEIQGGVLADQPSFGKTVTTIALIQSEFEEHSPEDILCQNQSAAKKLPQLFDTAATLIVCPPIIAKQWQTELKKFLSRQQYDAYKVCIVTDLAGLKKLTILDIQQSRVVIVSWSVLSANDYISELAYTTAMPEPADSNGRAFSAWLEAVGEHLPAQISKLQTGDIPHFWQTTQDLLEQRLQQPEFGAILPLKLQHGSNYQPYKSTRGAGQKKSRNSQPTPKRNISESRTSIIPLIHLFRFNRVVVDEYHYLNEHRNKNAAISVKKISAHKRWILSGTPALANFTDIDNIASFLGVRLGRFAVGAGKRTALDESILNDQTAVERFLSKTEVMSHQWHQARHQRAQKFLNLFVRQNEASLEHIPCQQEVRAVDLDIAHHAVYLELSQHLISQRMQVKRLRNKADSDRTSRLNTSLNNSKTAEDALLKAALDYKTSTEESGLEALVQKRSRQCHETEAEIERLMRAFEWHKATGFKDLKPTDPSKAEAEDNTVPKLYTSFAKDVLENAWLGDAEAATKVGQLLKAARKHPSKKGLEELRGVSKDRMVKESKTALSHLRQSCVELALRFRSQRFVRKVKELLVPLCNESHGPIQCDAQNCPRADVKEMYLVSQCGHLTCGRCMLARGGDENCVAEGCGCTVQIIDFIKATDLGSKREDEATQRFGQKTTSIIRLIMGFEDEQGLVFAPNDETIAVLCAVFDHYDVSYCTPSGRNAADVVEKFKASAEDVKNRPNILLLNLASETAAGINLTNANHIIFVSPLLVESQHRYDSAMTQAIARSRRYGQEKKVHIYHFAALRTIDIDILEHRHKRKDGITSAGSRMLMPQEALKLREKTRLVRNKYGDVALVPASWLDSAEVRENLGVEEELEKFTSLINFSETFQDVEE</sequence>
<dbReference type="OMA" id="SMIPYIT"/>
<dbReference type="GO" id="GO:0016787">
    <property type="term" value="F:hydrolase activity"/>
    <property type="evidence" value="ECO:0007669"/>
    <property type="project" value="UniProtKB-KW"/>
</dbReference>
<evidence type="ECO:0000259" key="7">
    <source>
        <dbReference type="SMART" id="SM00487"/>
    </source>
</evidence>
<proteinExistence type="predicted"/>
<evidence type="ECO:0000256" key="3">
    <source>
        <dbReference type="ARBA" id="ARBA00022741"/>
    </source>
</evidence>
<feature type="region of interest" description="Disordered" evidence="6">
    <location>
        <begin position="402"/>
        <end position="530"/>
    </location>
</feature>
<keyword evidence="3" id="KW-0547">Nucleotide-binding</keyword>
<dbReference type="InterPro" id="IPR050628">
    <property type="entry name" value="SNF2_RAD54_helicase_TF"/>
</dbReference>
<feature type="compositionally biased region" description="Polar residues" evidence="6">
    <location>
        <begin position="1867"/>
        <end position="1877"/>
    </location>
</feature>
<evidence type="ECO:0000256" key="4">
    <source>
        <dbReference type="ARBA" id="ARBA00022801"/>
    </source>
</evidence>
<feature type="region of interest" description="Disordered" evidence="6">
    <location>
        <begin position="574"/>
        <end position="603"/>
    </location>
</feature>
<dbReference type="SMART" id="SM00487">
    <property type="entry name" value="DEXDc"/>
    <property type="match status" value="1"/>
</dbReference>
<evidence type="ECO:0000256" key="5">
    <source>
        <dbReference type="ARBA" id="ARBA00022840"/>
    </source>
</evidence>
<keyword evidence="2" id="KW-0808">Transferase</keyword>
<name>A0A1Y2LYY9_EPING</name>
<feature type="region of interest" description="Disordered" evidence="6">
    <location>
        <begin position="300"/>
        <end position="338"/>
    </location>
</feature>
<evidence type="ECO:0000256" key="2">
    <source>
        <dbReference type="ARBA" id="ARBA00022679"/>
    </source>
</evidence>
<evidence type="ECO:0000313" key="8">
    <source>
        <dbReference type="EMBL" id="OSS49116.1"/>
    </source>
</evidence>
<dbReference type="GO" id="GO:0005524">
    <property type="term" value="F:ATP binding"/>
    <property type="evidence" value="ECO:0007669"/>
    <property type="project" value="UniProtKB-KW"/>
</dbReference>
<dbReference type="SUPFAM" id="SSF53335">
    <property type="entry name" value="S-adenosyl-L-methionine-dependent methyltransferases"/>
    <property type="match status" value="1"/>
</dbReference>
<keyword evidence="1" id="KW-0489">Methyltransferase</keyword>
<accession>A0A1Y2LYY9</accession>
<dbReference type="InterPro" id="IPR029063">
    <property type="entry name" value="SAM-dependent_MTases_sf"/>
</dbReference>
<feature type="compositionally biased region" description="Polar residues" evidence="6">
    <location>
        <begin position="503"/>
        <end position="523"/>
    </location>
</feature>
<dbReference type="STRING" id="105696.A0A1Y2LYY9"/>
<keyword evidence="4" id="KW-0378">Hydrolase</keyword>
<dbReference type="Gene3D" id="3.40.50.300">
    <property type="entry name" value="P-loop containing nucleotide triphosphate hydrolases"/>
    <property type="match status" value="1"/>
</dbReference>
<evidence type="ECO:0000256" key="1">
    <source>
        <dbReference type="ARBA" id="ARBA00022603"/>
    </source>
</evidence>
<feature type="compositionally biased region" description="Low complexity" evidence="6">
    <location>
        <begin position="302"/>
        <end position="318"/>
    </location>
</feature>
<dbReference type="EMBL" id="KZ107844">
    <property type="protein sequence ID" value="OSS49116.1"/>
    <property type="molecule type" value="Genomic_DNA"/>
</dbReference>
<feature type="region of interest" description="Disordered" evidence="6">
    <location>
        <begin position="1852"/>
        <end position="1877"/>
    </location>
</feature>
<dbReference type="Proteomes" id="UP000193240">
    <property type="component" value="Unassembled WGS sequence"/>
</dbReference>
<feature type="region of interest" description="Disordered" evidence="6">
    <location>
        <begin position="210"/>
        <end position="239"/>
    </location>
</feature>
<dbReference type="InterPro" id="IPR000330">
    <property type="entry name" value="SNF2_N"/>
</dbReference>
<dbReference type="InterPro" id="IPR027417">
    <property type="entry name" value="P-loop_NTPase"/>
</dbReference>
<keyword evidence="9" id="KW-1185">Reference proteome</keyword>
<dbReference type="GO" id="GO:0008168">
    <property type="term" value="F:methyltransferase activity"/>
    <property type="evidence" value="ECO:0007669"/>
    <property type="project" value="UniProtKB-KW"/>
</dbReference>
<feature type="compositionally biased region" description="Basic and acidic residues" evidence="6">
    <location>
        <begin position="57"/>
        <end position="72"/>
    </location>
</feature>
<feature type="region of interest" description="Disordered" evidence="6">
    <location>
        <begin position="358"/>
        <end position="380"/>
    </location>
</feature>
<dbReference type="Pfam" id="PF00176">
    <property type="entry name" value="SNF2-rel_dom"/>
    <property type="match status" value="1"/>
</dbReference>
<dbReference type="InterPro" id="IPR014001">
    <property type="entry name" value="Helicase_ATP-bd"/>
</dbReference>